<name>A0A4Y8WGP0_9VIBR</name>
<evidence type="ECO:0000313" key="2">
    <source>
        <dbReference type="Proteomes" id="UP000297753"/>
    </source>
</evidence>
<sequence>MFVLLSLLCSCAVLAFLFHYSKKRQVILQRKFDTLVQLRTLLRLCREHRKLSHHALSAAITDKSLHSTNTLYAEIIDCSNNLIATAPFDNKPMYRIYQLKLKAMHDDWHTRSVSRNQIIHGKAIRHAMFLMDEIALAWLIESEREDLSDEYHLNWQQILESMEVLTQLRLCIPDSESPDGFMRLKYYCDKTRRKLNQLSLISPLSVASPASIDSIHQLSEISSAMSLPISTEEMYSVTSDISATISQVYDQMLSEMSESLYLPLPSIAYS</sequence>
<organism evidence="1 2">
    <name type="scientific">Vibrio ouci</name>
    <dbReference type="NCBI Taxonomy" id="2499078"/>
    <lineage>
        <taxon>Bacteria</taxon>
        <taxon>Pseudomonadati</taxon>
        <taxon>Pseudomonadota</taxon>
        <taxon>Gammaproteobacteria</taxon>
        <taxon>Vibrionales</taxon>
        <taxon>Vibrionaceae</taxon>
        <taxon>Vibrio</taxon>
    </lineage>
</organism>
<dbReference type="AlphaFoldDB" id="A0A4Y8WGP0"/>
<dbReference type="OrthoDB" id="5826599at2"/>
<reference evidence="1 2" key="1">
    <citation type="submission" date="2019-01" db="EMBL/GenBank/DDBJ databases">
        <title>Vibrio BEI176 sp. nov, a marine bacterium isolated from China: eastern marignal seas.</title>
        <authorList>
            <person name="Li B."/>
        </authorList>
    </citation>
    <scope>NUCLEOTIDE SEQUENCE [LARGE SCALE GENOMIC DNA]</scope>
    <source>
        <strain evidence="1 2">BEI176</strain>
    </source>
</reference>
<evidence type="ECO:0000313" key="1">
    <source>
        <dbReference type="EMBL" id="TFH91974.1"/>
    </source>
</evidence>
<dbReference type="Proteomes" id="UP000297753">
    <property type="component" value="Unassembled WGS sequence"/>
</dbReference>
<proteinExistence type="predicted"/>
<gene>
    <name evidence="1" type="ORF">ELS82_08425</name>
</gene>
<accession>A0A4Y8WGP0</accession>
<comment type="caution">
    <text evidence="1">The sequence shown here is derived from an EMBL/GenBank/DDBJ whole genome shotgun (WGS) entry which is preliminary data.</text>
</comment>
<keyword evidence="2" id="KW-1185">Reference proteome</keyword>
<dbReference type="RefSeq" id="WP_134835107.1">
    <property type="nucleotide sequence ID" value="NZ_SATR01000010.1"/>
</dbReference>
<protein>
    <submittedName>
        <fullName evidence="1">Uncharacterized protein</fullName>
    </submittedName>
</protein>
<dbReference type="EMBL" id="SATR01000010">
    <property type="protein sequence ID" value="TFH91974.1"/>
    <property type="molecule type" value="Genomic_DNA"/>
</dbReference>